<keyword evidence="2" id="KW-1185">Reference proteome</keyword>
<accession>A0A2A6CIP1</accession>
<gene>
    <name evidence="1" type="primary">WBGene00272251</name>
</gene>
<name>A0A2A6CIP1_PRIPA</name>
<organism evidence="1 2">
    <name type="scientific">Pristionchus pacificus</name>
    <name type="common">Parasitic nematode worm</name>
    <dbReference type="NCBI Taxonomy" id="54126"/>
    <lineage>
        <taxon>Eukaryota</taxon>
        <taxon>Metazoa</taxon>
        <taxon>Ecdysozoa</taxon>
        <taxon>Nematoda</taxon>
        <taxon>Chromadorea</taxon>
        <taxon>Rhabditida</taxon>
        <taxon>Rhabditina</taxon>
        <taxon>Diplogasteromorpha</taxon>
        <taxon>Diplogasteroidea</taxon>
        <taxon>Neodiplogasteridae</taxon>
        <taxon>Pristionchus</taxon>
    </lineage>
</organism>
<dbReference type="EnsemblMetazoa" id="PPA33882.1">
    <property type="protein sequence ID" value="PPA33882.1"/>
    <property type="gene ID" value="WBGene00272251"/>
</dbReference>
<accession>A0A8R1YK63</accession>
<reference evidence="2" key="1">
    <citation type="journal article" date="2008" name="Nat. Genet.">
        <title>The Pristionchus pacificus genome provides a unique perspective on nematode lifestyle and parasitism.</title>
        <authorList>
            <person name="Dieterich C."/>
            <person name="Clifton S.W."/>
            <person name="Schuster L.N."/>
            <person name="Chinwalla A."/>
            <person name="Delehaunty K."/>
            <person name="Dinkelacker I."/>
            <person name="Fulton L."/>
            <person name="Fulton R."/>
            <person name="Godfrey J."/>
            <person name="Minx P."/>
            <person name="Mitreva M."/>
            <person name="Roeseler W."/>
            <person name="Tian H."/>
            <person name="Witte H."/>
            <person name="Yang S.P."/>
            <person name="Wilson R.K."/>
            <person name="Sommer R.J."/>
        </authorList>
    </citation>
    <scope>NUCLEOTIDE SEQUENCE [LARGE SCALE GENOMIC DNA]</scope>
    <source>
        <strain evidence="2">PS312</strain>
    </source>
</reference>
<dbReference type="Proteomes" id="UP000005239">
    <property type="component" value="Unassembled WGS sequence"/>
</dbReference>
<sequence length="234" mass="26969">MNDSERLDMIETWRKKAYQNSHSDLLCRLQTGLFEIMQAMISTDPHSQYPFDLRVGVVYPPTGCWPVADQLLTSTLTSCSRIRQQLVTNCENDEERALHYGMLTSVCQLFTFLSREGENGLSSPQSNMQNESSHSPLDTDIFNEVMESAARHAQKKKEVIARRNTFYANPKDLVKKKLMKTVNFDQSLLTSSKYDHKGVFDTLEPEEFTRKYYQSEGLEKVLIFDCKPEELGMK</sequence>
<evidence type="ECO:0000313" key="2">
    <source>
        <dbReference type="Proteomes" id="UP000005239"/>
    </source>
</evidence>
<reference evidence="1" key="2">
    <citation type="submission" date="2022-06" db="UniProtKB">
        <authorList>
            <consortium name="EnsemblMetazoa"/>
        </authorList>
    </citation>
    <scope>IDENTIFICATION</scope>
    <source>
        <strain evidence="1">PS312</strain>
    </source>
</reference>
<evidence type="ECO:0000313" key="1">
    <source>
        <dbReference type="EnsemblMetazoa" id="PPA33882.1"/>
    </source>
</evidence>
<protein>
    <submittedName>
        <fullName evidence="1">Uncharacterized protein</fullName>
    </submittedName>
</protein>
<dbReference type="AlphaFoldDB" id="A0A2A6CIP1"/>
<proteinExistence type="predicted"/>